<keyword evidence="4" id="KW-1185">Reference proteome</keyword>
<sequence length="569" mass="63993">MTTAQVGEKLYSLAKKRILLGFGCLCVLLLLTTAALTSYLVYQEATRPTGTTSPTTGPSVTGRGKVKLHCKVLIIGSGFAGSFAAFQLAPLYGKDLCLVEKSDRDGGRIYDISERPNGPVFGFGALRVITGQTGMQSLARVLNITFQPDLADVELLKVRGQFYFRTPVSETRKLCNEHFSGMECYNNETGVPTDGIMMGELLNSRYELPLEQQLHMPEAIDITSQGLALFGDEGFDFFRECLRYNSLMTSISVQGFLDFLAHEGGGFDPQRFYPVGGMSSYYKTMMAEASRNGMRVYREEPVEEIATLTLQEPLDGAFRVETRSFDIQTDKVLCSIDPSNFHGVAGNVAESVKSAEEFGWIVPKVAATVSAWWDERWWESSRHHGTYNLTRAVSHENCFNMMDIPTFPYAMDENVTRAVYDDGSCVDTWRLLINDETRLEELTDTVVKSLQHFFDDVVVPRPRFLRGHVFENAWHFQAPQSSKTNQEVFEWSQRPTQYENFVLIGEAYNLNYAAWCDGALRSSMTALMNFYNFTYPCCDDTDVTSTTICQPCETAGKRRHSPNIHNLMP</sequence>
<keyword evidence="1" id="KW-0472">Membrane</keyword>
<dbReference type="OrthoDB" id="10051671at2759"/>
<keyword evidence="1" id="KW-0812">Transmembrane</keyword>
<name>A0A1W0WM80_HYPEX</name>
<dbReference type="AlphaFoldDB" id="A0A1W0WM80"/>
<comment type="caution">
    <text evidence="3">The sequence shown here is derived from an EMBL/GenBank/DDBJ whole genome shotgun (WGS) entry which is preliminary data.</text>
</comment>
<reference evidence="4" key="1">
    <citation type="submission" date="2017-01" db="EMBL/GenBank/DDBJ databases">
        <title>Comparative genomics of anhydrobiosis in the tardigrade Hypsibius dujardini.</title>
        <authorList>
            <person name="Yoshida Y."/>
            <person name="Koutsovoulos G."/>
            <person name="Laetsch D."/>
            <person name="Stevens L."/>
            <person name="Kumar S."/>
            <person name="Horikawa D."/>
            <person name="Ishino K."/>
            <person name="Komine S."/>
            <person name="Tomita M."/>
            <person name="Blaxter M."/>
            <person name="Arakawa K."/>
        </authorList>
    </citation>
    <scope>NUCLEOTIDE SEQUENCE [LARGE SCALE GENOMIC DNA]</scope>
    <source>
        <strain evidence="4">Z151</strain>
    </source>
</reference>
<evidence type="ECO:0000259" key="2">
    <source>
        <dbReference type="Pfam" id="PF01593"/>
    </source>
</evidence>
<gene>
    <name evidence="3" type="ORF">BV898_09607</name>
</gene>
<dbReference type="Pfam" id="PF01593">
    <property type="entry name" value="Amino_oxidase"/>
    <property type="match status" value="1"/>
</dbReference>
<evidence type="ECO:0000313" key="3">
    <source>
        <dbReference type="EMBL" id="OQV16299.1"/>
    </source>
</evidence>
<dbReference type="Proteomes" id="UP000192578">
    <property type="component" value="Unassembled WGS sequence"/>
</dbReference>
<feature type="transmembrane region" description="Helical" evidence="1">
    <location>
        <begin position="18"/>
        <end position="42"/>
    </location>
</feature>
<proteinExistence type="predicted"/>
<accession>A0A1W0WM80</accession>
<evidence type="ECO:0000313" key="4">
    <source>
        <dbReference type="Proteomes" id="UP000192578"/>
    </source>
</evidence>
<dbReference type="InterPro" id="IPR002937">
    <property type="entry name" value="Amino_oxidase"/>
</dbReference>
<keyword evidence="1" id="KW-1133">Transmembrane helix</keyword>
<protein>
    <recommendedName>
        <fullName evidence="2">Amine oxidase domain-containing protein</fullName>
    </recommendedName>
</protein>
<dbReference type="InterPro" id="IPR036188">
    <property type="entry name" value="FAD/NAD-bd_sf"/>
</dbReference>
<dbReference type="EMBL" id="MTYJ01000076">
    <property type="protein sequence ID" value="OQV16299.1"/>
    <property type="molecule type" value="Genomic_DNA"/>
</dbReference>
<feature type="domain" description="Amine oxidase" evidence="2">
    <location>
        <begin position="84"/>
        <end position="525"/>
    </location>
</feature>
<dbReference type="Gene3D" id="3.50.50.60">
    <property type="entry name" value="FAD/NAD(P)-binding domain"/>
    <property type="match status" value="1"/>
</dbReference>
<evidence type="ECO:0000256" key="1">
    <source>
        <dbReference type="SAM" id="Phobius"/>
    </source>
</evidence>
<dbReference type="GO" id="GO:0016491">
    <property type="term" value="F:oxidoreductase activity"/>
    <property type="evidence" value="ECO:0007669"/>
    <property type="project" value="InterPro"/>
</dbReference>
<organism evidence="3 4">
    <name type="scientific">Hypsibius exemplaris</name>
    <name type="common">Freshwater tardigrade</name>
    <dbReference type="NCBI Taxonomy" id="2072580"/>
    <lineage>
        <taxon>Eukaryota</taxon>
        <taxon>Metazoa</taxon>
        <taxon>Ecdysozoa</taxon>
        <taxon>Tardigrada</taxon>
        <taxon>Eutardigrada</taxon>
        <taxon>Parachela</taxon>
        <taxon>Hypsibioidea</taxon>
        <taxon>Hypsibiidae</taxon>
        <taxon>Hypsibius</taxon>
    </lineage>
</organism>
<dbReference type="SUPFAM" id="SSF51905">
    <property type="entry name" value="FAD/NAD(P)-binding domain"/>
    <property type="match status" value="1"/>
</dbReference>